<feature type="region of interest" description="Disordered" evidence="1">
    <location>
        <begin position="1"/>
        <end position="52"/>
    </location>
</feature>
<accession>A0A9P4KCF9</accession>
<dbReference type="Proteomes" id="UP000800093">
    <property type="component" value="Unassembled WGS sequence"/>
</dbReference>
<reference evidence="3" key="1">
    <citation type="journal article" date="2020" name="Stud. Mycol.">
        <title>101 Dothideomycetes genomes: A test case for predicting lifestyles and emergence of pathogens.</title>
        <authorList>
            <person name="Haridas S."/>
            <person name="Albert R."/>
            <person name="Binder M."/>
            <person name="Bloem J."/>
            <person name="LaButti K."/>
            <person name="Salamov A."/>
            <person name="Andreopoulos B."/>
            <person name="Baker S."/>
            <person name="Barry K."/>
            <person name="Bills G."/>
            <person name="Bluhm B."/>
            <person name="Cannon C."/>
            <person name="Castanera R."/>
            <person name="Culley D."/>
            <person name="Daum C."/>
            <person name="Ezra D."/>
            <person name="Gonzalez J."/>
            <person name="Henrissat B."/>
            <person name="Kuo A."/>
            <person name="Liang C."/>
            <person name="Lipzen A."/>
            <person name="Lutzoni F."/>
            <person name="Magnuson J."/>
            <person name="Mondo S."/>
            <person name="Nolan M."/>
            <person name="Ohm R."/>
            <person name="Pangilinan J."/>
            <person name="Park H.-J."/>
            <person name="Ramirez L."/>
            <person name="Alfaro M."/>
            <person name="Sun H."/>
            <person name="Tritt A."/>
            <person name="Yoshinaga Y."/>
            <person name="Zwiers L.-H."/>
            <person name="Turgeon B."/>
            <person name="Goodwin S."/>
            <person name="Spatafora J."/>
            <person name="Crous P."/>
            <person name="Grigoriev I."/>
        </authorList>
    </citation>
    <scope>NUCLEOTIDE SEQUENCE [LARGE SCALE GENOMIC DNA]</scope>
    <source>
        <strain evidence="3">CBS 304.66</strain>
    </source>
</reference>
<feature type="region of interest" description="Disordered" evidence="1">
    <location>
        <begin position="64"/>
        <end position="110"/>
    </location>
</feature>
<dbReference type="AlphaFoldDB" id="A0A9P4KCF9"/>
<protein>
    <submittedName>
        <fullName evidence="2">Uncharacterized protein</fullName>
    </submittedName>
</protein>
<gene>
    <name evidence="2" type="ORF">CC78DRAFT_579805</name>
</gene>
<comment type="caution">
    <text evidence="2">The sequence shown here is derived from an EMBL/GenBank/DDBJ whole genome shotgun (WGS) entry which is preliminary data.</text>
</comment>
<evidence type="ECO:0000313" key="3">
    <source>
        <dbReference type="Proteomes" id="UP000800093"/>
    </source>
</evidence>
<feature type="compositionally biased region" description="Polar residues" evidence="1">
    <location>
        <begin position="64"/>
        <end position="74"/>
    </location>
</feature>
<evidence type="ECO:0000313" key="2">
    <source>
        <dbReference type="EMBL" id="KAF2265113.1"/>
    </source>
</evidence>
<feature type="region of interest" description="Disordered" evidence="1">
    <location>
        <begin position="127"/>
        <end position="160"/>
    </location>
</feature>
<evidence type="ECO:0000256" key="1">
    <source>
        <dbReference type="SAM" id="MobiDB-lite"/>
    </source>
</evidence>
<name>A0A9P4KCF9_9PLEO</name>
<feature type="compositionally biased region" description="Polar residues" evidence="1">
    <location>
        <begin position="131"/>
        <end position="145"/>
    </location>
</feature>
<organism evidence="2 3">
    <name type="scientific">Lojkania enalia</name>
    <dbReference type="NCBI Taxonomy" id="147567"/>
    <lineage>
        <taxon>Eukaryota</taxon>
        <taxon>Fungi</taxon>
        <taxon>Dikarya</taxon>
        <taxon>Ascomycota</taxon>
        <taxon>Pezizomycotina</taxon>
        <taxon>Dothideomycetes</taxon>
        <taxon>Pleosporomycetidae</taxon>
        <taxon>Pleosporales</taxon>
        <taxon>Pleosporales incertae sedis</taxon>
        <taxon>Lojkania</taxon>
    </lineage>
</organism>
<keyword evidence="3" id="KW-1185">Reference proteome</keyword>
<sequence length="160" mass="17741">MAPSSEINPDPSSPTQQRTVPAQELEAQNPPFRLGAYSPLNPSSDTLHPEETPYQVVRRGYNRISTAQGTNNGTRHLGSDAAWRARPNRTRSPHRAAPLLRCSPHSTPTQPEKILQIADATVDTHRRIPPFQNTPFETYLSSQTLDTRKSDRTPTPAPSL</sequence>
<dbReference type="EMBL" id="ML986611">
    <property type="protein sequence ID" value="KAF2265113.1"/>
    <property type="molecule type" value="Genomic_DNA"/>
</dbReference>
<proteinExistence type="predicted"/>